<accession>G0VJV4</accession>
<evidence type="ECO:0000313" key="10">
    <source>
        <dbReference type="Proteomes" id="UP000001640"/>
    </source>
</evidence>
<dbReference type="GO" id="GO:0000145">
    <property type="term" value="C:exocyst"/>
    <property type="evidence" value="ECO:0007669"/>
    <property type="project" value="EnsemblFungi"/>
</dbReference>
<keyword evidence="5" id="KW-0268">Exocytosis</keyword>
<reference evidence="9 10" key="1">
    <citation type="journal article" date="2011" name="Proc. Natl. Acad. Sci. U.S.A.">
        <title>Evolutionary erosion of yeast sex chromosomes by mating-type switching accidents.</title>
        <authorList>
            <person name="Gordon J.L."/>
            <person name="Armisen D."/>
            <person name="Proux-Wera E."/>
            <person name="Oheigeartaigh S.S."/>
            <person name="Byrne K.P."/>
            <person name="Wolfe K.H."/>
        </authorList>
    </citation>
    <scope>NUCLEOTIDE SEQUENCE [LARGE SCALE GENOMIC DNA]</scope>
    <source>
        <strain evidence="10">ATCC 76901 / BCRC 22586 / CBS 4309 / NBRC 1992 / NRRL Y-12630</strain>
    </source>
</reference>
<feature type="compositionally biased region" description="Polar residues" evidence="7">
    <location>
        <begin position="267"/>
        <end position="286"/>
    </location>
</feature>
<dbReference type="Gene3D" id="2.30.29.30">
    <property type="entry name" value="Pleckstrin-homology domain (PH domain)/Phosphotyrosine-binding domain (PTB)"/>
    <property type="match status" value="1"/>
</dbReference>
<proteinExistence type="inferred from homology"/>
<dbReference type="eggNOG" id="KOG2215">
    <property type="taxonomic scope" value="Eukaryota"/>
</dbReference>
<dbReference type="PANTHER" id="PTHR21426:SF12">
    <property type="entry name" value="EXOCYST COMPLEX COMPONENT 8"/>
    <property type="match status" value="1"/>
</dbReference>
<dbReference type="GeneID" id="96905475"/>
<dbReference type="InterPro" id="IPR032403">
    <property type="entry name" value="Exo84_C"/>
</dbReference>
<dbReference type="Pfam" id="PF25345">
    <property type="entry name" value="PH_EXO84"/>
    <property type="match status" value="1"/>
</dbReference>
<evidence type="ECO:0000256" key="3">
    <source>
        <dbReference type="ARBA" id="ARBA00021269"/>
    </source>
</evidence>
<name>G0VJV4_NAUCA</name>
<dbReference type="InterPro" id="IPR042561">
    <property type="entry name" value="Exo84_C_1"/>
</dbReference>
<gene>
    <name evidence="9" type="primary">NCAS0I01180</name>
    <name evidence="9" type="ordered locus">NCAS_0I01180</name>
</gene>
<organism evidence="9 10">
    <name type="scientific">Naumovozyma castellii</name>
    <name type="common">Yeast</name>
    <name type="synonym">Saccharomyces castellii</name>
    <dbReference type="NCBI Taxonomy" id="27288"/>
    <lineage>
        <taxon>Eukaryota</taxon>
        <taxon>Fungi</taxon>
        <taxon>Dikarya</taxon>
        <taxon>Ascomycota</taxon>
        <taxon>Saccharomycotina</taxon>
        <taxon>Saccharomycetes</taxon>
        <taxon>Saccharomycetales</taxon>
        <taxon>Saccharomycetaceae</taxon>
        <taxon>Naumovozyma</taxon>
    </lineage>
</organism>
<feature type="compositionally biased region" description="Polar residues" evidence="7">
    <location>
        <begin position="12"/>
        <end position="23"/>
    </location>
</feature>
<dbReference type="InterPro" id="IPR042560">
    <property type="entry name" value="Exo84_C_2"/>
</dbReference>
<evidence type="ECO:0000259" key="8">
    <source>
        <dbReference type="Pfam" id="PF16528"/>
    </source>
</evidence>
<keyword evidence="4" id="KW-0813">Transport</keyword>
<evidence type="ECO:0000256" key="7">
    <source>
        <dbReference type="SAM" id="MobiDB-lite"/>
    </source>
</evidence>
<dbReference type="PANTHER" id="PTHR21426">
    <property type="entry name" value="EXOCYST COMPLEX COMPONENT 8"/>
    <property type="match status" value="1"/>
</dbReference>
<dbReference type="GO" id="GO:0005934">
    <property type="term" value="C:cellular bud tip"/>
    <property type="evidence" value="ECO:0007669"/>
    <property type="project" value="EnsemblFungi"/>
</dbReference>
<dbReference type="GO" id="GO:0051601">
    <property type="term" value="P:exocyst localization"/>
    <property type="evidence" value="ECO:0007669"/>
    <property type="project" value="EnsemblFungi"/>
</dbReference>
<dbReference type="InterPro" id="IPR033961">
    <property type="entry name" value="Exo84"/>
</dbReference>
<dbReference type="OrthoDB" id="642193at2759"/>
<dbReference type="GO" id="GO:0001927">
    <property type="term" value="P:exocyst assembly"/>
    <property type="evidence" value="ECO:0007669"/>
    <property type="project" value="EnsemblFungi"/>
</dbReference>
<comment type="similarity">
    <text evidence="2">Belongs to the EXO84 family.</text>
</comment>
<dbReference type="OMA" id="AAWLPNR"/>
<dbReference type="InParanoid" id="G0VJV4"/>
<dbReference type="Pfam" id="PF08700">
    <property type="entry name" value="VPS51_Exo84_N"/>
    <property type="match status" value="1"/>
</dbReference>
<evidence type="ECO:0000256" key="1">
    <source>
        <dbReference type="ARBA" id="ARBA00004398"/>
    </source>
</evidence>
<feature type="domain" description="Exocyst component Exo84 C-terminal" evidence="8">
    <location>
        <begin position="543"/>
        <end position="749"/>
    </location>
</feature>
<keyword evidence="6" id="KW-0653">Protein transport</keyword>
<dbReference type="GO" id="GO:0030133">
    <property type="term" value="C:transport vesicle"/>
    <property type="evidence" value="ECO:0007669"/>
    <property type="project" value="UniProtKB-SubCell"/>
</dbReference>
<dbReference type="GO" id="GO:0005935">
    <property type="term" value="C:cellular bud neck"/>
    <property type="evidence" value="ECO:0007669"/>
    <property type="project" value="EnsemblFungi"/>
</dbReference>
<dbReference type="FunCoup" id="G0VJV4">
    <property type="interactions" value="210"/>
</dbReference>
<dbReference type="Pfam" id="PF16528">
    <property type="entry name" value="Exo84_C"/>
    <property type="match status" value="1"/>
</dbReference>
<evidence type="ECO:0000256" key="5">
    <source>
        <dbReference type="ARBA" id="ARBA00022483"/>
    </source>
</evidence>
<dbReference type="Gene3D" id="1.20.58.1210">
    <property type="entry name" value="Exo84p, N-terminal helical domain"/>
    <property type="match status" value="1"/>
</dbReference>
<evidence type="ECO:0000313" key="9">
    <source>
        <dbReference type="EMBL" id="CCC71786.1"/>
    </source>
</evidence>
<dbReference type="SUPFAM" id="SSF74788">
    <property type="entry name" value="Cullin repeat-like"/>
    <property type="match status" value="1"/>
</dbReference>
<dbReference type="KEGG" id="ncs:NCAS_0I01180"/>
<dbReference type="GO" id="GO:0015031">
    <property type="term" value="P:protein transport"/>
    <property type="evidence" value="ECO:0007669"/>
    <property type="project" value="UniProtKB-KW"/>
</dbReference>
<dbReference type="Gene3D" id="1.20.58.1220">
    <property type="entry name" value="Exo84p, C-terminal helical domain"/>
    <property type="match status" value="1"/>
</dbReference>
<evidence type="ECO:0000256" key="6">
    <source>
        <dbReference type="ARBA" id="ARBA00022927"/>
    </source>
</evidence>
<evidence type="ECO:0000256" key="4">
    <source>
        <dbReference type="ARBA" id="ARBA00022448"/>
    </source>
</evidence>
<protein>
    <recommendedName>
        <fullName evidence="3">Exocyst complex component EXO84</fullName>
    </recommendedName>
</protein>
<dbReference type="Proteomes" id="UP000001640">
    <property type="component" value="Chromosome 9"/>
</dbReference>
<feature type="region of interest" description="Disordered" evidence="7">
    <location>
        <begin position="256"/>
        <end position="292"/>
    </location>
</feature>
<feature type="compositionally biased region" description="Polar residues" evidence="7">
    <location>
        <begin position="468"/>
        <end position="480"/>
    </location>
</feature>
<dbReference type="HOGENOM" id="CLU_014732_0_0_1"/>
<dbReference type="STRING" id="1064592.G0VJV4"/>
<dbReference type="EMBL" id="HE576760">
    <property type="protein sequence ID" value="CCC71786.1"/>
    <property type="molecule type" value="Genomic_DNA"/>
</dbReference>
<dbReference type="GO" id="GO:0006893">
    <property type="term" value="P:Golgi to plasma membrane transport"/>
    <property type="evidence" value="ECO:0007669"/>
    <property type="project" value="EnsemblFungi"/>
</dbReference>
<feature type="region of interest" description="Disordered" evidence="7">
    <location>
        <begin position="118"/>
        <end position="148"/>
    </location>
</feature>
<feature type="compositionally biased region" description="Polar residues" evidence="7">
    <location>
        <begin position="118"/>
        <end position="133"/>
    </location>
</feature>
<reference key="2">
    <citation type="submission" date="2011-08" db="EMBL/GenBank/DDBJ databases">
        <title>Genome sequence of Naumovozyma castellii.</title>
        <authorList>
            <person name="Gordon J.L."/>
            <person name="Armisen D."/>
            <person name="Proux-Wera E."/>
            <person name="OhEigeartaigh S.S."/>
            <person name="Byrne K.P."/>
            <person name="Wolfe K.H."/>
        </authorList>
    </citation>
    <scope>NUCLEOTIDE SEQUENCE</scope>
    <source>
        <strain>Type strain:CBS 4309</strain>
    </source>
</reference>
<keyword evidence="10" id="KW-1185">Reference proteome</keyword>
<dbReference type="InterPro" id="IPR011993">
    <property type="entry name" value="PH-like_dom_sf"/>
</dbReference>
<dbReference type="AlphaFoldDB" id="G0VJV4"/>
<comment type="subcellular location">
    <subcellularLocation>
        <location evidence="1">Cytoplasmic vesicle</location>
        <location evidence="1">Secretory vesicle</location>
    </subcellularLocation>
</comment>
<dbReference type="GO" id="GO:0000245">
    <property type="term" value="P:spliceosomal complex assembly"/>
    <property type="evidence" value="ECO:0007669"/>
    <property type="project" value="EnsemblFungi"/>
</dbReference>
<dbReference type="RefSeq" id="XP_003678130.1">
    <property type="nucleotide sequence ID" value="XM_003678082.1"/>
</dbReference>
<feature type="compositionally biased region" description="Polar residues" evidence="7">
    <location>
        <begin position="54"/>
        <end position="88"/>
    </location>
</feature>
<sequence length="764" mass="87896">MVDFSLRKARNNWKSSKLTSPIKQKTPSSPSKTHHTPSPTPSSNDKPKKRTAKTNKGANPYSTMQMTSDYSSLPTMDSKSKNKVATSMQRRLSIHNSNYVPPKLDYSMPLPSMSQIPESPNKLDTTSHMQKPLNTGRPKEARSSLAKISQPKTLRSILSNPSFNAKNFVHENLSEANAIDIDQFTSNLTNLAEYVSEEIKRNINDSYHEIMNVNKDLNVAMNELKQLRINIVQLSGVMEQFETLAQRRLDLEYSSMQEHENEDEDLNATQSQRRGNSTLLPPMKSTTDGKGKYRDRSSVMILEKVWDEELTNLFKNIEGIQKFINNDEFKNNSKLKKNARHLLLESNDWMELNVNTLKPFQNVKIFILNDLILVVAGKHGRDLIKQNEFVVSQCVPLGNVVGVTKDKMIRNRLYFDFGNGNHCLYENRTEEECDKVMDRVRKAKDDLCDIFQTEQENSRKIRESFKYLQSQNQQTPSGNKDMNKSPMKSQRRSLGMTPHRMNSLATNSNNVTSTEQFFLQTLSFSMHSRTRSHDMNSISRKLKKLDDSIEEVDIELTRLKFDIAVDTLLDIESQLTEIFDKINDEDLMLHKLISLKVDQRRELIISKLSQNILFSNNEISQLMTNLKTMIKLGLPEQSLDLFLTNRSNLIQDLILQIGSFDNSTNYLTQLAVIRFQTMKQTVLNFEQIFQKLCSSKISSILVSWCNEEVDKYFRLVDQQLLNDENLSIESIKASRKQLDDLKSVGLDFVYKLDEFIKSNSSRIG</sequence>
<dbReference type="InterPro" id="IPR016159">
    <property type="entry name" value="Cullin_repeat-like_dom_sf"/>
</dbReference>
<evidence type="ECO:0000256" key="2">
    <source>
        <dbReference type="ARBA" id="ARBA00007210"/>
    </source>
</evidence>
<feature type="region of interest" description="Disordered" evidence="7">
    <location>
        <begin position="468"/>
        <end position="502"/>
    </location>
</feature>
<dbReference type="GO" id="GO:0000131">
    <property type="term" value="C:incipient cellular bud site"/>
    <property type="evidence" value="ECO:0007669"/>
    <property type="project" value="EnsemblFungi"/>
</dbReference>
<feature type="region of interest" description="Disordered" evidence="7">
    <location>
        <begin position="1"/>
        <end position="88"/>
    </location>
</feature>